<dbReference type="CDD" id="cd03705">
    <property type="entry name" value="EF1_alpha_III"/>
    <property type="match status" value="1"/>
</dbReference>
<dbReference type="AlphaFoldDB" id="A0A7J7KZX1"/>
<keyword evidence="6" id="KW-0547">Nucleotide-binding</keyword>
<evidence type="ECO:0000256" key="4">
    <source>
        <dbReference type="ARBA" id="ARBA00022490"/>
    </source>
</evidence>
<dbReference type="InterPro" id="IPR027417">
    <property type="entry name" value="P-loop_NTPase"/>
</dbReference>
<evidence type="ECO:0000256" key="8">
    <source>
        <dbReference type="ARBA" id="ARBA00022801"/>
    </source>
</evidence>
<comment type="similarity">
    <text evidence="2">Belongs to the peptidase C48 family.</text>
</comment>
<dbReference type="InterPro" id="IPR009000">
    <property type="entry name" value="Transl_B-barrel_sf"/>
</dbReference>
<evidence type="ECO:0000313" key="14">
    <source>
        <dbReference type="Proteomes" id="UP000541444"/>
    </source>
</evidence>
<dbReference type="SUPFAM" id="SSF50447">
    <property type="entry name" value="Translation proteins"/>
    <property type="match status" value="1"/>
</dbReference>
<evidence type="ECO:0000313" key="13">
    <source>
        <dbReference type="EMBL" id="KAF6135930.1"/>
    </source>
</evidence>
<keyword evidence="14" id="KW-1185">Reference proteome</keyword>
<dbReference type="GO" id="GO:0008234">
    <property type="term" value="F:cysteine-type peptidase activity"/>
    <property type="evidence" value="ECO:0007669"/>
    <property type="project" value="InterPro"/>
</dbReference>
<evidence type="ECO:0000256" key="9">
    <source>
        <dbReference type="ARBA" id="ARBA00022917"/>
    </source>
</evidence>
<keyword evidence="5" id="KW-0645">Protease</keyword>
<evidence type="ECO:0000256" key="5">
    <source>
        <dbReference type="ARBA" id="ARBA00022670"/>
    </source>
</evidence>
<dbReference type="InterPro" id="IPR038765">
    <property type="entry name" value="Papain-like_cys_pep_sf"/>
</dbReference>
<evidence type="ECO:0000256" key="10">
    <source>
        <dbReference type="ARBA" id="ARBA00023134"/>
    </source>
</evidence>
<keyword evidence="9" id="KW-0648">Protein biosynthesis</keyword>
<dbReference type="InterPro" id="IPR003653">
    <property type="entry name" value="Peptidase_C48_C"/>
</dbReference>
<dbReference type="FunFam" id="2.40.30.10:FF:000005">
    <property type="entry name" value="Elongation factor 1-alpha"/>
    <property type="match status" value="1"/>
</dbReference>
<dbReference type="Gene3D" id="3.40.395.10">
    <property type="entry name" value="Adenoviral Proteinase, Chain A"/>
    <property type="match status" value="1"/>
</dbReference>
<dbReference type="EMBL" id="JACGCM010002768">
    <property type="protein sequence ID" value="KAF6135930.1"/>
    <property type="molecule type" value="Genomic_DNA"/>
</dbReference>
<reference evidence="13 14" key="1">
    <citation type="journal article" date="2020" name="IScience">
        <title>Genome Sequencing of the Endangered Kingdonia uniflora (Circaeasteraceae, Ranunculales) Reveals Potential Mechanisms of Evolutionary Specialization.</title>
        <authorList>
            <person name="Sun Y."/>
            <person name="Deng T."/>
            <person name="Zhang A."/>
            <person name="Moore M.J."/>
            <person name="Landis J.B."/>
            <person name="Lin N."/>
            <person name="Zhang H."/>
            <person name="Zhang X."/>
            <person name="Huang J."/>
            <person name="Zhang X."/>
            <person name="Sun H."/>
            <person name="Wang H."/>
        </authorList>
    </citation>
    <scope>NUCLEOTIDE SEQUENCE [LARGE SCALE GENOMIC DNA]</scope>
    <source>
        <strain evidence="13">TB1705</strain>
        <tissue evidence="13">Leaf</tissue>
    </source>
</reference>
<evidence type="ECO:0000256" key="2">
    <source>
        <dbReference type="ARBA" id="ARBA00005234"/>
    </source>
</evidence>
<dbReference type="Pfam" id="PF22594">
    <property type="entry name" value="GTP-eEF1A_C"/>
    <property type="match status" value="1"/>
</dbReference>
<dbReference type="Pfam" id="PF02902">
    <property type="entry name" value="Peptidase_C48"/>
    <property type="match status" value="1"/>
</dbReference>
<feature type="compositionally biased region" description="Polar residues" evidence="11">
    <location>
        <begin position="1"/>
        <end position="17"/>
    </location>
</feature>
<dbReference type="PROSITE" id="PS50600">
    <property type="entry name" value="ULP_PROTEASE"/>
    <property type="match status" value="1"/>
</dbReference>
<dbReference type="InterPro" id="IPR054696">
    <property type="entry name" value="GTP-eEF1A_C"/>
</dbReference>
<dbReference type="PANTHER" id="PTHR44830:SF1">
    <property type="entry name" value="TR-TYPE G DOMAIN-CONTAINING PROTEIN"/>
    <property type="match status" value="1"/>
</dbReference>
<evidence type="ECO:0000256" key="3">
    <source>
        <dbReference type="ARBA" id="ARBA00007249"/>
    </source>
</evidence>
<keyword evidence="4" id="KW-0963">Cytoplasm</keyword>
<evidence type="ECO:0000259" key="12">
    <source>
        <dbReference type="PROSITE" id="PS50600"/>
    </source>
</evidence>
<protein>
    <recommendedName>
        <fullName evidence="12">Ubiquitin-like protease family profile domain-containing protein</fullName>
    </recommendedName>
</protein>
<gene>
    <name evidence="13" type="ORF">GIB67_006822</name>
</gene>
<keyword evidence="10" id="KW-0342">GTP-binding</keyword>
<dbReference type="PANTHER" id="PTHR44830">
    <property type="entry name" value="ELONGATION FACTOR 1 ALPHA"/>
    <property type="match status" value="1"/>
</dbReference>
<evidence type="ECO:0000256" key="11">
    <source>
        <dbReference type="SAM" id="MobiDB-lite"/>
    </source>
</evidence>
<dbReference type="GO" id="GO:0006508">
    <property type="term" value="P:proteolysis"/>
    <property type="evidence" value="ECO:0007669"/>
    <property type="project" value="UniProtKB-KW"/>
</dbReference>
<keyword evidence="8" id="KW-0378">Hydrolase</keyword>
<dbReference type="Gene3D" id="2.40.30.10">
    <property type="entry name" value="Translation factors"/>
    <property type="match status" value="2"/>
</dbReference>
<keyword evidence="7" id="KW-0251">Elongation factor</keyword>
<evidence type="ECO:0000256" key="7">
    <source>
        <dbReference type="ARBA" id="ARBA00022768"/>
    </source>
</evidence>
<dbReference type="SUPFAM" id="SSF54001">
    <property type="entry name" value="Cysteine proteinases"/>
    <property type="match status" value="1"/>
</dbReference>
<dbReference type="Proteomes" id="UP000541444">
    <property type="component" value="Unassembled WGS sequence"/>
</dbReference>
<name>A0A7J7KZX1_9MAGN</name>
<accession>A0A7J7KZX1</accession>
<dbReference type="GO" id="GO:0005737">
    <property type="term" value="C:cytoplasm"/>
    <property type="evidence" value="ECO:0007669"/>
    <property type="project" value="UniProtKB-SubCell"/>
</dbReference>
<evidence type="ECO:0000256" key="6">
    <source>
        <dbReference type="ARBA" id="ARBA00022741"/>
    </source>
</evidence>
<dbReference type="GO" id="GO:0003746">
    <property type="term" value="F:translation elongation factor activity"/>
    <property type="evidence" value="ECO:0007669"/>
    <property type="project" value="UniProtKB-KW"/>
</dbReference>
<comment type="caution">
    <text evidence="13">The sequence shown here is derived from an EMBL/GenBank/DDBJ whole genome shotgun (WGS) entry which is preliminary data.</text>
</comment>
<dbReference type="GO" id="GO:0003729">
    <property type="term" value="F:mRNA binding"/>
    <property type="evidence" value="ECO:0007669"/>
    <property type="project" value="UniProtKB-ARBA"/>
</dbReference>
<comment type="similarity">
    <text evidence="3">Belongs to the TRAFAC class translation factor GTPase superfamily. Classic translation factor GTPase family. EF-Tu/EF-1A subfamily.</text>
</comment>
<dbReference type="SUPFAM" id="SSF50465">
    <property type="entry name" value="EF-Tu/eEF-1alpha/eIF2-gamma C-terminal domain"/>
    <property type="match status" value="1"/>
</dbReference>
<organism evidence="13 14">
    <name type="scientific">Kingdonia uniflora</name>
    <dbReference type="NCBI Taxonomy" id="39325"/>
    <lineage>
        <taxon>Eukaryota</taxon>
        <taxon>Viridiplantae</taxon>
        <taxon>Streptophyta</taxon>
        <taxon>Embryophyta</taxon>
        <taxon>Tracheophyta</taxon>
        <taxon>Spermatophyta</taxon>
        <taxon>Magnoliopsida</taxon>
        <taxon>Ranunculales</taxon>
        <taxon>Circaeasteraceae</taxon>
        <taxon>Kingdonia</taxon>
    </lineage>
</organism>
<feature type="region of interest" description="Disordered" evidence="11">
    <location>
        <begin position="1"/>
        <end position="27"/>
    </location>
</feature>
<dbReference type="OrthoDB" id="342024at2759"/>
<dbReference type="CDD" id="cd03693">
    <property type="entry name" value="EF1_alpha_II"/>
    <property type="match status" value="1"/>
</dbReference>
<proteinExistence type="inferred from homology"/>
<dbReference type="GO" id="GO:0005525">
    <property type="term" value="F:GTP binding"/>
    <property type="evidence" value="ECO:0007669"/>
    <property type="project" value="UniProtKB-KW"/>
</dbReference>
<feature type="domain" description="Ubiquitin-like protease family profile" evidence="12">
    <location>
        <begin position="445"/>
        <end position="642"/>
    </location>
</feature>
<evidence type="ECO:0000256" key="1">
    <source>
        <dbReference type="ARBA" id="ARBA00004496"/>
    </source>
</evidence>
<comment type="subcellular location">
    <subcellularLocation>
        <location evidence="1">Cytoplasm</location>
    </subcellularLocation>
</comment>
<dbReference type="SUPFAM" id="SSF52540">
    <property type="entry name" value="P-loop containing nucleoside triphosphate hydrolases"/>
    <property type="match status" value="1"/>
</dbReference>
<sequence>MIQNHLVKQQGSTQLEHSQGEKPKTQLLSYRTRITRPSCLFRVNKAVSHVTRHQLRIDATTPKCSKARYDEIVKEVSSYLKKVSYNLEKIAFVPISRFEGDNMIERSTNLDWYKGPTLLDTPDAIPLQDLYKIGGIGTVSMELVKARIIKPGMVVTFGPTSLTTEVKSVGMHHQVLLEALPGDNAEFNVKNVVVKDIKRGFVASNSKDDPAKEAANFIAQVIIMNHPGQIGNGYTPMLDCHTCHIVVKFFVILINIDRRSRKEPEKEPKFLKNGDAGFAKMILTKSMVVETFSQYPPLGCFAKRDMHQTIVVGVIKSVEKKGPSGAKRNHIEASAIGSASAIEAPAIGTPAIGSSSSTTNIRAVVVKVCYQFEDHGSLPLRDGTLLLGQYQYSTPEKIVKHNREEDLKSDEIQSTSKNLIKQAAPGEGLEVEKDLNVEDEFEVGWEVNLEAISSEYGGDLLEKSNLKLLMKGKFKRDLNVWTLIMSSPVAVELKKKSNWAQITSMRWDFIILRYFDRRDLKVMNSKLILLPWNLNDNHWFICVASFKKRQICIYDSLVNTKIANAKKKKKLSPGNQLIIDQLSTILLRMLIWVDFVDRRPPTGSEVKPYGSNSIWTTRFGEYLIQPNCNDSGIYILIFLDNILREIRDLPHPAPLGMGLAPPPQIYPIVIPKGDEISRSNKR</sequence>
<dbReference type="Gene3D" id="3.40.50.300">
    <property type="entry name" value="P-loop containing nucleotide triphosphate hydrolases"/>
    <property type="match status" value="1"/>
</dbReference>
<dbReference type="FunFam" id="2.40.30.10:FF:000003">
    <property type="entry name" value="Elongation factor 1-alpha"/>
    <property type="match status" value="1"/>
</dbReference>
<dbReference type="InterPro" id="IPR009001">
    <property type="entry name" value="Transl_elong_EF1A/Init_IF2_C"/>
</dbReference>